<feature type="transmembrane region" description="Helical" evidence="2">
    <location>
        <begin position="189"/>
        <end position="207"/>
    </location>
</feature>
<keyword evidence="2" id="KW-0472">Membrane</keyword>
<protein>
    <recommendedName>
        <fullName evidence="5">PH domain-containing protein</fullName>
    </recommendedName>
</protein>
<evidence type="ECO:0000313" key="3">
    <source>
        <dbReference type="EMBL" id="MFD0856974.1"/>
    </source>
</evidence>
<organism evidence="3 4">
    <name type="scientific">Actinomadura adrarensis</name>
    <dbReference type="NCBI Taxonomy" id="1819600"/>
    <lineage>
        <taxon>Bacteria</taxon>
        <taxon>Bacillati</taxon>
        <taxon>Actinomycetota</taxon>
        <taxon>Actinomycetes</taxon>
        <taxon>Streptosporangiales</taxon>
        <taxon>Thermomonosporaceae</taxon>
        <taxon>Actinomadura</taxon>
    </lineage>
</organism>
<evidence type="ECO:0008006" key="5">
    <source>
        <dbReference type="Google" id="ProtNLM"/>
    </source>
</evidence>
<keyword evidence="4" id="KW-1185">Reference proteome</keyword>
<feature type="region of interest" description="Disordered" evidence="1">
    <location>
        <begin position="1"/>
        <end position="20"/>
    </location>
</feature>
<keyword evidence="2" id="KW-0812">Transmembrane</keyword>
<dbReference type="EMBL" id="JBHTIR010004318">
    <property type="protein sequence ID" value="MFD0856974.1"/>
    <property type="molecule type" value="Genomic_DNA"/>
</dbReference>
<evidence type="ECO:0000256" key="2">
    <source>
        <dbReference type="SAM" id="Phobius"/>
    </source>
</evidence>
<evidence type="ECO:0000256" key="1">
    <source>
        <dbReference type="SAM" id="MobiDB-lite"/>
    </source>
</evidence>
<sequence length="293" mass="32390">MKNHQLPPRPAPDTDTPKLSPPEGLGPALAWHNPRWWKDGFRPALSYVFTILVVFLTAIEQGIGWMTAPGWWAVLLGISLLSVPYFRGKPFAAGAEWFRYGGKWVRTYELVSIRIAAYYGFTSLKLEDADGRRVSIQTGTVQQNPFLWDLVYKGIVHSTHNSRLPLDGLTRRTLDLPALHTGRPSGLSTIWSLLPLLSFGVLTPVAVAQAARRLHNKGLAWGAAAYALPIPAFLLTAAIASASDTATEWPTAVLVTGLIIAWLPGGLHAYRLRWRIFANPQAEAAREQILSRR</sequence>
<dbReference type="Proteomes" id="UP001597083">
    <property type="component" value="Unassembled WGS sequence"/>
</dbReference>
<feature type="transmembrane region" description="Helical" evidence="2">
    <location>
        <begin position="219"/>
        <end position="243"/>
    </location>
</feature>
<accession>A0ABW3CSJ2</accession>
<reference evidence="4" key="1">
    <citation type="journal article" date="2019" name="Int. J. Syst. Evol. Microbiol.">
        <title>The Global Catalogue of Microorganisms (GCM) 10K type strain sequencing project: providing services to taxonomists for standard genome sequencing and annotation.</title>
        <authorList>
            <consortium name="The Broad Institute Genomics Platform"/>
            <consortium name="The Broad Institute Genome Sequencing Center for Infectious Disease"/>
            <person name="Wu L."/>
            <person name="Ma J."/>
        </authorList>
    </citation>
    <scope>NUCLEOTIDE SEQUENCE [LARGE SCALE GENOMIC DNA]</scope>
    <source>
        <strain evidence="4">JCM 31696</strain>
    </source>
</reference>
<evidence type="ECO:0000313" key="4">
    <source>
        <dbReference type="Proteomes" id="UP001597083"/>
    </source>
</evidence>
<feature type="transmembrane region" description="Helical" evidence="2">
    <location>
        <begin position="44"/>
        <end position="63"/>
    </location>
</feature>
<comment type="caution">
    <text evidence="3">The sequence shown here is derived from an EMBL/GenBank/DDBJ whole genome shotgun (WGS) entry which is preliminary data.</text>
</comment>
<name>A0ABW3CSJ2_9ACTN</name>
<feature type="transmembrane region" description="Helical" evidence="2">
    <location>
        <begin position="249"/>
        <end position="270"/>
    </location>
</feature>
<proteinExistence type="predicted"/>
<gene>
    <name evidence="3" type="ORF">ACFQ07_32385</name>
</gene>
<keyword evidence="2" id="KW-1133">Transmembrane helix</keyword>